<organism evidence="1 2">
    <name type="scientific">Cinara cedri</name>
    <dbReference type="NCBI Taxonomy" id="506608"/>
    <lineage>
        <taxon>Eukaryota</taxon>
        <taxon>Metazoa</taxon>
        <taxon>Ecdysozoa</taxon>
        <taxon>Arthropoda</taxon>
        <taxon>Hexapoda</taxon>
        <taxon>Insecta</taxon>
        <taxon>Pterygota</taxon>
        <taxon>Neoptera</taxon>
        <taxon>Paraneoptera</taxon>
        <taxon>Hemiptera</taxon>
        <taxon>Sternorrhyncha</taxon>
        <taxon>Aphidomorpha</taxon>
        <taxon>Aphidoidea</taxon>
        <taxon>Aphididae</taxon>
        <taxon>Lachninae</taxon>
        <taxon>Cinara</taxon>
    </lineage>
</organism>
<proteinExistence type="predicted"/>
<evidence type="ECO:0000313" key="2">
    <source>
        <dbReference type="Proteomes" id="UP000325440"/>
    </source>
</evidence>
<reference evidence="1 2" key="1">
    <citation type="submission" date="2019-08" db="EMBL/GenBank/DDBJ databases">
        <authorList>
            <person name="Alioto T."/>
            <person name="Alioto T."/>
            <person name="Gomez Garrido J."/>
        </authorList>
    </citation>
    <scope>NUCLEOTIDE SEQUENCE [LARGE SCALE GENOMIC DNA]</scope>
</reference>
<keyword evidence="2" id="KW-1185">Reference proteome</keyword>
<evidence type="ECO:0000313" key="1">
    <source>
        <dbReference type="EMBL" id="VVC31600.1"/>
    </source>
</evidence>
<gene>
    <name evidence="1" type="ORF">CINCED_3A007312</name>
</gene>
<accession>A0A5E4MML5</accession>
<dbReference type="AlphaFoldDB" id="A0A5E4MML5"/>
<dbReference type="OrthoDB" id="6624078at2759"/>
<name>A0A5E4MML5_9HEMI</name>
<sequence length="125" mass="14220">MEVANVVFENFSKTSNMDQKIQLRIQLMQLLQRIKLTNNAPPYFQPPSPIFDRNSGVPISILHHNYNLSMPVYPSTIQHTPMYNNDELSRTSVARTISPLSSHSSATGYFSQFSPEQQNTSTNNM</sequence>
<dbReference type="Proteomes" id="UP000325440">
    <property type="component" value="Unassembled WGS sequence"/>
</dbReference>
<protein>
    <submittedName>
        <fullName evidence="1">Uncharacterized protein</fullName>
    </submittedName>
</protein>
<dbReference type="EMBL" id="CABPRJ010000950">
    <property type="protein sequence ID" value="VVC31600.1"/>
    <property type="molecule type" value="Genomic_DNA"/>
</dbReference>